<accession>A0A839EU47</accession>
<dbReference type="AlphaFoldDB" id="A0A839EU47"/>
<keyword evidence="3" id="KW-1185">Reference proteome</keyword>
<dbReference type="InterPro" id="IPR015330">
    <property type="entry name" value="DNA_primase/pol_bifunc_N"/>
</dbReference>
<gene>
    <name evidence="2" type="ORF">FHW12_000324</name>
</gene>
<dbReference type="Pfam" id="PF09250">
    <property type="entry name" value="Prim-Pol"/>
    <property type="match status" value="1"/>
</dbReference>
<dbReference type="SUPFAM" id="SSF56747">
    <property type="entry name" value="Prim-pol domain"/>
    <property type="match status" value="1"/>
</dbReference>
<reference evidence="2 3" key="1">
    <citation type="submission" date="2020-07" db="EMBL/GenBank/DDBJ databases">
        <title>Genomic Encyclopedia of Type Strains, Phase IV (KMG-V): Genome sequencing to study the core and pangenomes of soil and plant-associated prokaryotes.</title>
        <authorList>
            <person name="Whitman W."/>
        </authorList>
    </citation>
    <scope>NUCLEOTIDE SEQUENCE [LARGE SCALE GENOMIC DNA]</scope>
    <source>
        <strain evidence="2 3">RH2WT43</strain>
    </source>
</reference>
<dbReference type="InterPro" id="IPR025048">
    <property type="entry name" value="DUF3987"/>
</dbReference>
<feature type="domain" description="DNA primase/polymerase bifunctional N-terminal" evidence="1">
    <location>
        <begin position="15"/>
        <end position="210"/>
    </location>
</feature>
<dbReference type="Pfam" id="PF13148">
    <property type="entry name" value="DUF3987"/>
    <property type="match status" value="1"/>
</dbReference>
<evidence type="ECO:0000259" key="1">
    <source>
        <dbReference type="SMART" id="SM00943"/>
    </source>
</evidence>
<dbReference type="SMART" id="SM00943">
    <property type="entry name" value="Prim-Pol"/>
    <property type="match status" value="1"/>
</dbReference>
<evidence type="ECO:0000313" key="2">
    <source>
        <dbReference type="EMBL" id="MBA8886133.1"/>
    </source>
</evidence>
<sequence length="775" mass="83125">MIDASGDGRSRADYALAYAARGWAVVPLYWVDERGECGCGLAHDGQTAHRRADGTEFVLSPNSRGKHPHSLFAPHGALSASKDAATLRRWFATEPRLNIGVATGEISGIVVVDIDPRDGGDTTWADFVDRNGGQMPDTIIAGTGGGGQHVVFQYVADQVIRSPGKGVQVKGNGGYIVAEPSRHHSGGTYVWLADADPLEGATPAPAPEWLVTPKSADTLVLRGAGVRAAGYLSPQRVVDLQAAMQHLDPDPYETWFQVGMALHSTDAPEAFELWDAWSQRSLKYNVNATRRKWASFGQREGLHVESIFAWAAQAGWTGESPRVAVPAESVRVARPVADVQSAGDMGLHELPGALGEVIRYTLATAAKPQPDFAVASALALGSVIAGRRYVAQPFGNFTSLYFVLVGKSGCGKEHGRTAIETILAEAEWPELLGQSGYASDSAVFSSLLLQPTHIAFIDELGALLGNAQSEGMHYARAAMTALVESWGNCHGIMRPKAYSTANLAPQIAEAMLKRVVYNPAITLLGMTTPATFYGSLTGSAIEGGFLPRLLCVQTDIGRQPMGEKFATPVPPSVVDWINASRNHASDRGNLAARGHGAGERPTTTNVPMDLASMRAIRAYEADVLQSMDALDDEGIAELEGRSVEKVLRLACILAVSVDPATPRITADLVDHAVRYVRHWTGRTVQAVREHMHGSRFAQWQADVLRSIAKGGEKGRTERELARANALYNGLDLRQRRTVLDALVAKGDIAFVESAGLSGRGRKRQAWVAVEAGDEE</sequence>
<protein>
    <recommendedName>
        <fullName evidence="1">DNA primase/polymerase bifunctional N-terminal domain-containing protein</fullName>
    </recommendedName>
</protein>
<evidence type="ECO:0000313" key="3">
    <source>
        <dbReference type="Proteomes" id="UP000550401"/>
    </source>
</evidence>
<dbReference type="Pfam" id="PF08707">
    <property type="entry name" value="PriCT_2"/>
    <property type="match status" value="1"/>
</dbReference>
<dbReference type="RefSeq" id="WP_182529241.1">
    <property type="nucleotide sequence ID" value="NZ_JACGXL010000001.1"/>
</dbReference>
<dbReference type="GO" id="GO:0016817">
    <property type="term" value="F:hydrolase activity, acting on acid anhydrides"/>
    <property type="evidence" value="ECO:0007669"/>
    <property type="project" value="InterPro"/>
</dbReference>
<dbReference type="InterPro" id="IPR014819">
    <property type="entry name" value="PriCT_2"/>
</dbReference>
<proteinExistence type="predicted"/>
<comment type="caution">
    <text evidence="2">The sequence shown here is derived from an EMBL/GenBank/DDBJ whole genome shotgun (WGS) entry which is preliminary data.</text>
</comment>
<organism evidence="2 3">
    <name type="scientific">Dokdonella fugitiva</name>
    <dbReference type="NCBI Taxonomy" id="328517"/>
    <lineage>
        <taxon>Bacteria</taxon>
        <taxon>Pseudomonadati</taxon>
        <taxon>Pseudomonadota</taxon>
        <taxon>Gammaproteobacteria</taxon>
        <taxon>Lysobacterales</taxon>
        <taxon>Rhodanobacteraceae</taxon>
        <taxon>Dokdonella</taxon>
    </lineage>
</organism>
<dbReference type="EMBL" id="JACGXL010000001">
    <property type="protein sequence ID" value="MBA8886133.1"/>
    <property type="molecule type" value="Genomic_DNA"/>
</dbReference>
<dbReference type="Proteomes" id="UP000550401">
    <property type="component" value="Unassembled WGS sequence"/>
</dbReference>
<name>A0A839EU47_9GAMM</name>
<dbReference type="CDD" id="cd04859">
    <property type="entry name" value="Prim_Pol"/>
    <property type="match status" value="1"/>
</dbReference>